<proteinExistence type="predicted"/>
<dbReference type="AlphaFoldDB" id="A0A0M4QXG0"/>
<keyword evidence="2" id="KW-1185">Reference proteome</keyword>
<protein>
    <submittedName>
        <fullName evidence="1">Uncharacterized protein</fullName>
    </submittedName>
</protein>
<name>A0A0M4QXG0_9MICC</name>
<reference evidence="2" key="1">
    <citation type="submission" date="2015-09" db="EMBL/GenBank/DDBJ databases">
        <title>Complete genome of Arthrobacter alpinus strain R3.8.</title>
        <authorList>
            <person name="See-Too W.S."/>
            <person name="Chan K.G."/>
        </authorList>
    </citation>
    <scope>NUCLEOTIDE SEQUENCE [LARGE SCALE GENOMIC DNA]</scope>
    <source>
        <strain evidence="2">R3.8</strain>
    </source>
</reference>
<dbReference type="EMBL" id="CP012677">
    <property type="protein sequence ID" value="ALE91814.1"/>
    <property type="molecule type" value="Genomic_DNA"/>
</dbReference>
<dbReference type="PATRIC" id="fig|656366.3.peg.1059"/>
<gene>
    <name evidence="1" type="ORF">AOC05_04915</name>
</gene>
<sequence>MKIDGAPKIPRPTDVYASFDLLLTAPASRLFSGDGSSPYQFSASVFLPFTSGGLQLSVTAPFSIGATVVNGSVTVTAAGDAPPPVLVRVNGPAVQPVIRDGDGDSMLLDISLDAGQWLDVDLDARTIKINSTVNRRNVLRGPWIVPRAGMVLSLDAAVYDPLTSMTVFWTDASY</sequence>
<organism evidence="1 2">
    <name type="scientific">Arthrobacter alpinus</name>
    <dbReference type="NCBI Taxonomy" id="656366"/>
    <lineage>
        <taxon>Bacteria</taxon>
        <taxon>Bacillati</taxon>
        <taxon>Actinomycetota</taxon>
        <taxon>Actinomycetes</taxon>
        <taxon>Micrococcales</taxon>
        <taxon>Micrococcaceae</taxon>
        <taxon>Arthrobacter</taxon>
    </lineage>
</organism>
<dbReference type="KEGG" id="aaq:AOC05_04915"/>
<evidence type="ECO:0000313" key="2">
    <source>
        <dbReference type="Proteomes" id="UP000062833"/>
    </source>
</evidence>
<evidence type="ECO:0000313" key="1">
    <source>
        <dbReference type="EMBL" id="ALE91814.1"/>
    </source>
</evidence>
<accession>A0A0M4QXG0</accession>
<dbReference type="Proteomes" id="UP000062833">
    <property type="component" value="Chromosome"/>
</dbReference>